<dbReference type="RefSeq" id="WP_073288191.1">
    <property type="nucleotide sequence ID" value="NZ_FRAS01000025.1"/>
</dbReference>
<dbReference type="STRING" id="1121959.SAMN02746009_03641"/>
<name>A0A1M7ELB0_9BACT</name>
<evidence type="ECO:0000313" key="2">
    <source>
        <dbReference type="Proteomes" id="UP000183947"/>
    </source>
</evidence>
<keyword evidence="2" id="KW-1185">Reference proteome</keyword>
<protein>
    <submittedName>
        <fullName evidence="1">Uncharacterized protein</fullName>
    </submittedName>
</protein>
<dbReference type="Proteomes" id="UP000183947">
    <property type="component" value="Unassembled WGS sequence"/>
</dbReference>
<sequence>MESLLRIPGIQQAEPFYFLDDQAQSARSEVLVHPAHEWAIALDLPQFFWDRIGLGVVDLAGKLCEQYAIAPPALVMLVRYAAPYDDRYYLLRFVHGDESIFGGFTFIGPMRELLEPEQVEELLAQVRAGEPPQRSFRAIKNPLLPLTSRK</sequence>
<evidence type="ECO:0000313" key="1">
    <source>
        <dbReference type="EMBL" id="SHL92383.1"/>
    </source>
</evidence>
<dbReference type="EMBL" id="FRAS01000025">
    <property type="protein sequence ID" value="SHL92383.1"/>
    <property type="molecule type" value="Genomic_DNA"/>
</dbReference>
<proteinExistence type="predicted"/>
<organism evidence="1 2">
    <name type="scientific">Hymenobacter psychrotolerans DSM 18569</name>
    <dbReference type="NCBI Taxonomy" id="1121959"/>
    <lineage>
        <taxon>Bacteria</taxon>
        <taxon>Pseudomonadati</taxon>
        <taxon>Bacteroidota</taxon>
        <taxon>Cytophagia</taxon>
        <taxon>Cytophagales</taxon>
        <taxon>Hymenobacteraceae</taxon>
        <taxon>Hymenobacter</taxon>
    </lineage>
</organism>
<dbReference type="AlphaFoldDB" id="A0A1M7ELB0"/>
<reference evidence="2" key="1">
    <citation type="submission" date="2016-11" db="EMBL/GenBank/DDBJ databases">
        <authorList>
            <person name="Varghese N."/>
            <person name="Submissions S."/>
        </authorList>
    </citation>
    <scope>NUCLEOTIDE SEQUENCE [LARGE SCALE GENOMIC DNA]</scope>
    <source>
        <strain evidence="2">DSM 18569</strain>
    </source>
</reference>
<gene>
    <name evidence="1" type="ORF">SAMN02746009_03641</name>
</gene>
<accession>A0A1M7ELB0</accession>